<feature type="domain" description="Protein kinase" evidence="3">
    <location>
        <begin position="217"/>
        <end position="501"/>
    </location>
</feature>
<comment type="subcellular location">
    <subcellularLocation>
        <location evidence="1">Cell membrane</location>
    </subcellularLocation>
</comment>
<evidence type="ECO:0000256" key="2">
    <source>
        <dbReference type="ARBA" id="ARBA00022475"/>
    </source>
</evidence>
<gene>
    <name evidence="4" type="ORF">LSALG_LOCUS8521</name>
</gene>
<dbReference type="EMBL" id="OX465077">
    <property type="protein sequence ID" value="CAI9268074.1"/>
    <property type="molecule type" value="Genomic_DNA"/>
</dbReference>
<dbReference type="Proteomes" id="UP001177003">
    <property type="component" value="Chromosome 1"/>
</dbReference>
<protein>
    <recommendedName>
        <fullName evidence="3">Protein kinase domain-containing protein</fullName>
    </recommendedName>
</protein>
<proteinExistence type="predicted"/>
<organism evidence="4 5">
    <name type="scientific">Lactuca saligna</name>
    <name type="common">Willowleaf lettuce</name>
    <dbReference type="NCBI Taxonomy" id="75948"/>
    <lineage>
        <taxon>Eukaryota</taxon>
        <taxon>Viridiplantae</taxon>
        <taxon>Streptophyta</taxon>
        <taxon>Embryophyta</taxon>
        <taxon>Tracheophyta</taxon>
        <taxon>Spermatophyta</taxon>
        <taxon>Magnoliopsida</taxon>
        <taxon>eudicotyledons</taxon>
        <taxon>Gunneridae</taxon>
        <taxon>Pentapetalae</taxon>
        <taxon>asterids</taxon>
        <taxon>campanulids</taxon>
        <taxon>Asterales</taxon>
        <taxon>Asteraceae</taxon>
        <taxon>Cichorioideae</taxon>
        <taxon>Cichorieae</taxon>
        <taxon>Lactucinae</taxon>
        <taxon>Lactuca</taxon>
    </lineage>
</organism>
<keyword evidence="5" id="KW-1185">Reference proteome</keyword>
<dbReference type="GO" id="GO:0005524">
    <property type="term" value="F:ATP binding"/>
    <property type="evidence" value="ECO:0007669"/>
    <property type="project" value="InterPro"/>
</dbReference>
<dbReference type="PANTHER" id="PTHR45621">
    <property type="entry name" value="OS01G0588500 PROTEIN-RELATED"/>
    <property type="match status" value="1"/>
</dbReference>
<dbReference type="InterPro" id="IPR050823">
    <property type="entry name" value="Plant_Ser_Thr_Prot_Kinase"/>
</dbReference>
<dbReference type="AlphaFoldDB" id="A0AA35VG25"/>
<dbReference type="PROSITE" id="PS50011">
    <property type="entry name" value="PROTEIN_KINASE_DOM"/>
    <property type="match status" value="1"/>
</dbReference>
<evidence type="ECO:0000259" key="3">
    <source>
        <dbReference type="PROSITE" id="PS50011"/>
    </source>
</evidence>
<reference evidence="4" key="1">
    <citation type="submission" date="2023-04" db="EMBL/GenBank/DDBJ databases">
        <authorList>
            <person name="Vijverberg K."/>
            <person name="Xiong W."/>
            <person name="Schranz E."/>
        </authorList>
    </citation>
    <scope>NUCLEOTIDE SEQUENCE</scope>
</reference>
<keyword evidence="2" id="KW-0472">Membrane</keyword>
<evidence type="ECO:0000256" key="1">
    <source>
        <dbReference type="ARBA" id="ARBA00004236"/>
    </source>
</evidence>
<dbReference type="Gene3D" id="1.10.510.10">
    <property type="entry name" value="Transferase(Phosphotransferase) domain 1"/>
    <property type="match status" value="1"/>
</dbReference>
<dbReference type="Pfam" id="PF07714">
    <property type="entry name" value="PK_Tyr_Ser-Thr"/>
    <property type="match status" value="1"/>
</dbReference>
<dbReference type="InterPro" id="IPR011009">
    <property type="entry name" value="Kinase-like_dom_sf"/>
</dbReference>
<name>A0AA35VG25_LACSI</name>
<dbReference type="Gene3D" id="3.30.200.20">
    <property type="entry name" value="Phosphorylase Kinase, domain 1"/>
    <property type="match status" value="1"/>
</dbReference>
<dbReference type="InterPro" id="IPR001245">
    <property type="entry name" value="Ser-Thr/Tyr_kinase_cat_dom"/>
</dbReference>
<sequence>MHQKEASGTWVSSFARDGRFCMAALRERIERASFSVCDGIFLWIKLVPLKVLGFIWRAKQSRIPSTEALKTRGVTMDLTICGACNMTDETGDHILATCTLARDVLRMILHWCGLPETDFHSVSDIIDYASRWGRCPKKRSRLTAILFGRMVFHCRCFSFEYEPRSRGKSSSTETFYTASSDFKRSKSDHLTSSNFTLKGNNLRVFTFDELKSATSDFSMSSKIGEGEFWSVHKGTVKSLECPFDEIHVAVKLANGRLPGHIKRLREASLLGVIDHPNLVKLVGYCVEDDETEINPPILVYEYMRNGSVEDCLSSATSTTHLSWTMRLKVAQDVARGLAHLHEGAEYQVIFRDFKSSNILLDDQWNAKLSFRWLSLHPHPLNYISTSSVTTGYSAPEYNQTYIETGHLTAACNVWSYGCFLHELITGRLPLDRNRIKNDIQIIKRVKSYLQSKRVPVDPRLEDDYSIKSAQKLWIIANRCLSKNPKSRPKMSRVLKMVDKLLGVPSQGV</sequence>
<evidence type="ECO:0000313" key="4">
    <source>
        <dbReference type="EMBL" id="CAI9268074.1"/>
    </source>
</evidence>
<dbReference type="InterPro" id="IPR026960">
    <property type="entry name" value="RVT-Znf"/>
</dbReference>
<evidence type="ECO:0000313" key="5">
    <source>
        <dbReference type="Proteomes" id="UP001177003"/>
    </source>
</evidence>
<keyword evidence="2" id="KW-1003">Cell membrane</keyword>
<dbReference type="SUPFAM" id="SSF56112">
    <property type="entry name" value="Protein kinase-like (PK-like)"/>
    <property type="match status" value="1"/>
</dbReference>
<accession>A0AA35VG25</accession>
<dbReference type="GO" id="GO:0004672">
    <property type="term" value="F:protein kinase activity"/>
    <property type="evidence" value="ECO:0007669"/>
    <property type="project" value="InterPro"/>
</dbReference>
<dbReference type="InterPro" id="IPR000719">
    <property type="entry name" value="Prot_kinase_dom"/>
</dbReference>
<dbReference type="Pfam" id="PF13966">
    <property type="entry name" value="zf-RVT"/>
    <property type="match status" value="1"/>
</dbReference>